<dbReference type="PANTHER" id="PTHR42879:SF2">
    <property type="entry name" value="3-OXOACYL-[ACYL-CARRIER-PROTEIN] REDUCTASE FABG"/>
    <property type="match status" value="1"/>
</dbReference>
<dbReference type="EMBL" id="UINC01040094">
    <property type="protein sequence ID" value="SVB39492.1"/>
    <property type="molecule type" value="Genomic_DNA"/>
</dbReference>
<dbReference type="GO" id="GO:0032787">
    <property type="term" value="P:monocarboxylic acid metabolic process"/>
    <property type="evidence" value="ECO:0007669"/>
    <property type="project" value="UniProtKB-ARBA"/>
</dbReference>
<dbReference type="CDD" id="cd05233">
    <property type="entry name" value="SDR_c"/>
    <property type="match status" value="1"/>
</dbReference>
<gene>
    <name evidence="2" type="ORF">METZ01_LOCUS192346</name>
</gene>
<dbReference type="PANTHER" id="PTHR42879">
    <property type="entry name" value="3-OXOACYL-(ACYL-CARRIER-PROTEIN) REDUCTASE"/>
    <property type="match status" value="1"/>
</dbReference>
<evidence type="ECO:0008006" key="3">
    <source>
        <dbReference type="Google" id="ProtNLM"/>
    </source>
</evidence>
<dbReference type="Gene3D" id="3.40.50.720">
    <property type="entry name" value="NAD(P)-binding Rossmann-like Domain"/>
    <property type="match status" value="1"/>
</dbReference>
<evidence type="ECO:0000313" key="2">
    <source>
        <dbReference type="EMBL" id="SVB39492.1"/>
    </source>
</evidence>
<dbReference type="InterPro" id="IPR002347">
    <property type="entry name" value="SDR_fam"/>
</dbReference>
<name>A0A382DN86_9ZZZZ</name>
<dbReference type="SUPFAM" id="SSF51735">
    <property type="entry name" value="NAD(P)-binding Rossmann-fold domains"/>
    <property type="match status" value="1"/>
</dbReference>
<dbReference type="NCBIfam" id="NF004847">
    <property type="entry name" value="PRK06198.1"/>
    <property type="match status" value="1"/>
</dbReference>
<organism evidence="2">
    <name type="scientific">marine metagenome</name>
    <dbReference type="NCBI Taxonomy" id="408172"/>
    <lineage>
        <taxon>unclassified sequences</taxon>
        <taxon>metagenomes</taxon>
        <taxon>ecological metagenomes</taxon>
    </lineage>
</organism>
<comment type="similarity">
    <text evidence="1">Belongs to the short-chain dehydrogenases/reductases (SDR) family.</text>
</comment>
<dbReference type="InterPro" id="IPR020904">
    <property type="entry name" value="Sc_DH/Rdtase_CS"/>
</dbReference>
<dbReference type="InterPro" id="IPR036291">
    <property type="entry name" value="NAD(P)-bd_dom_sf"/>
</dbReference>
<dbReference type="InterPro" id="IPR050259">
    <property type="entry name" value="SDR"/>
</dbReference>
<evidence type="ECO:0000256" key="1">
    <source>
        <dbReference type="ARBA" id="ARBA00006484"/>
    </source>
</evidence>
<dbReference type="FunFam" id="3.40.50.720:FF:000084">
    <property type="entry name" value="Short-chain dehydrogenase reductase"/>
    <property type="match status" value="1"/>
</dbReference>
<dbReference type="Pfam" id="PF13561">
    <property type="entry name" value="adh_short_C2"/>
    <property type="match status" value="1"/>
</dbReference>
<sequence>MNKNYLTDLSKQFENKIAIVTGSTQGSGAETAKLLAYRGAKGITICGRKEKEGLEIKEQIESIGSECLFVKADLFEEKDCRNIIKLTDENFGRVDNLVNVAAFTERGTILSTTMENYERCFNVNTKAPFILMQDTIKIMLREKIKGTILNILSMAVHSGMPFLAAYSSSKAALANMTKNIANAVAGHNIRVNALNIGWTDTPGEDVIQKKFHKGGDDWLQKAESKVPFKRLTKPIDVARAAAYFCSDESGLVTGSIIDYDQSVLGWHSYSAYETKILDDSILGE</sequence>
<dbReference type="PRINTS" id="PR00080">
    <property type="entry name" value="SDRFAMILY"/>
</dbReference>
<dbReference type="AlphaFoldDB" id="A0A382DN86"/>
<reference evidence="2" key="1">
    <citation type="submission" date="2018-05" db="EMBL/GenBank/DDBJ databases">
        <authorList>
            <person name="Lanie J.A."/>
            <person name="Ng W.-L."/>
            <person name="Kazmierczak K.M."/>
            <person name="Andrzejewski T.M."/>
            <person name="Davidsen T.M."/>
            <person name="Wayne K.J."/>
            <person name="Tettelin H."/>
            <person name="Glass J.I."/>
            <person name="Rusch D."/>
            <person name="Podicherti R."/>
            <person name="Tsui H.-C.T."/>
            <person name="Winkler M.E."/>
        </authorList>
    </citation>
    <scope>NUCLEOTIDE SEQUENCE</scope>
</reference>
<proteinExistence type="inferred from homology"/>
<accession>A0A382DN86</accession>
<protein>
    <recommendedName>
        <fullName evidence="3">Short-chain dehydrogenase</fullName>
    </recommendedName>
</protein>
<dbReference type="PRINTS" id="PR00081">
    <property type="entry name" value="GDHRDH"/>
</dbReference>
<dbReference type="PROSITE" id="PS00061">
    <property type="entry name" value="ADH_SHORT"/>
    <property type="match status" value="1"/>
</dbReference>